<keyword evidence="9" id="KW-0804">Transcription</keyword>
<evidence type="ECO:0000313" key="14">
    <source>
        <dbReference type="Proteomes" id="UP000580681"/>
    </source>
</evidence>
<dbReference type="GO" id="GO:0001227">
    <property type="term" value="F:DNA-binding transcription repressor activity, RNA polymerase II-specific"/>
    <property type="evidence" value="ECO:0007669"/>
    <property type="project" value="TreeGrafter"/>
</dbReference>
<sequence length="52" mass="5718">CQEGGQSSCQGSVLVAHGHDREKPFKCSECGKSFSQSSKLIRHQMIHTGEWA</sequence>
<dbReference type="FunFam" id="3.30.160.60:FF:000102">
    <property type="entry name" value="zinc finger protein 850 isoform X1"/>
    <property type="match status" value="1"/>
</dbReference>
<keyword evidence="10" id="KW-0539">Nucleus</keyword>
<dbReference type="GO" id="GO:0000978">
    <property type="term" value="F:RNA polymerase II cis-regulatory region sequence-specific DNA binding"/>
    <property type="evidence" value="ECO:0007669"/>
    <property type="project" value="TreeGrafter"/>
</dbReference>
<dbReference type="PROSITE" id="PS00028">
    <property type="entry name" value="ZINC_FINGER_C2H2_1"/>
    <property type="match status" value="1"/>
</dbReference>
<keyword evidence="7" id="KW-0805">Transcription regulation</keyword>
<evidence type="ECO:0000256" key="11">
    <source>
        <dbReference type="PROSITE-ProRule" id="PRU00042"/>
    </source>
</evidence>
<evidence type="ECO:0000256" key="4">
    <source>
        <dbReference type="ARBA" id="ARBA00022737"/>
    </source>
</evidence>
<dbReference type="InterPro" id="IPR013087">
    <property type="entry name" value="Znf_C2H2_type"/>
</dbReference>
<evidence type="ECO:0000256" key="3">
    <source>
        <dbReference type="ARBA" id="ARBA00022723"/>
    </source>
</evidence>
<keyword evidence="6" id="KW-0862">Zinc</keyword>
<dbReference type="Gene3D" id="3.30.160.60">
    <property type="entry name" value="Classic Zinc Finger"/>
    <property type="match status" value="1"/>
</dbReference>
<keyword evidence="14" id="KW-1185">Reference proteome</keyword>
<accession>A0A7K4VV11</accession>
<evidence type="ECO:0000313" key="13">
    <source>
        <dbReference type="EMBL" id="NWR26356.1"/>
    </source>
</evidence>
<dbReference type="GO" id="GO:0005654">
    <property type="term" value="C:nucleoplasm"/>
    <property type="evidence" value="ECO:0007669"/>
    <property type="project" value="UniProtKB-ARBA"/>
</dbReference>
<feature type="domain" description="C2H2-type" evidence="12">
    <location>
        <begin position="25"/>
        <end position="52"/>
    </location>
</feature>
<comment type="caution">
    <text evidence="13">The sequence shown here is derived from an EMBL/GenBank/DDBJ whole genome shotgun (WGS) entry which is preliminary data.</text>
</comment>
<evidence type="ECO:0000256" key="7">
    <source>
        <dbReference type="ARBA" id="ARBA00023015"/>
    </source>
</evidence>
<comment type="similarity">
    <text evidence="2">Belongs to the krueppel C2H2-type zinc-finger protein family.</text>
</comment>
<dbReference type="PROSITE" id="PS50157">
    <property type="entry name" value="ZINC_FINGER_C2H2_2"/>
    <property type="match status" value="1"/>
</dbReference>
<reference evidence="13 14" key="1">
    <citation type="submission" date="2019-09" db="EMBL/GenBank/DDBJ databases">
        <title>Bird 10,000 Genomes (B10K) Project - Family phase.</title>
        <authorList>
            <person name="Zhang G."/>
        </authorList>
    </citation>
    <scope>NUCLEOTIDE SEQUENCE [LARGE SCALE GENOMIC DNA]</scope>
    <source>
        <strain evidence="13">B10K-DU-015-11</strain>
        <tissue evidence="13">Mixed tissue sample</tissue>
    </source>
</reference>
<dbReference type="InterPro" id="IPR036236">
    <property type="entry name" value="Znf_C2H2_sf"/>
</dbReference>
<keyword evidence="3" id="KW-0479">Metal-binding</keyword>
<dbReference type="SUPFAM" id="SSF57667">
    <property type="entry name" value="beta-beta-alpha zinc fingers"/>
    <property type="match status" value="1"/>
</dbReference>
<evidence type="ECO:0000259" key="12">
    <source>
        <dbReference type="PROSITE" id="PS50157"/>
    </source>
</evidence>
<keyword evidence="4" id="KW-0677">Repeat</keyword>
<name>A0A7K4VV11_9EMBE</name>
<evidence type="ECO:0000256" key="10">
    <source>
        <dbReference type="ARBA" id="ARBA00023242"/>
    </source>
</evidence>
<comment type="subcellular location">
    <subcellularLocation>
        <location evidence="1">Nucleus</location>
    </subcellularLocation>
</comment>
<keyword evidence="8" id="KW-0238">DNA-binding</keyword>
<dbReference type="AlphaFoldDB" id="A0A7K4VV11"/>
<dbReference type="Proteomes" id="UP000580681">
    <property type="component" value="Unassembled WGS sequence"/>
</dbReference>
<evidence type="ECO:0000256" key="9">
    <source>
        <dbReference type="ARBA" id="ARBA00023163"/>
    </source>
</evidence>
<dbReference type="SMART" id="SM00355">
    <property type="entry name" value="ZnF_C2H2"/>
    <property type="match status" value="1"/>
</dbReference>
<feature type="non-terminal residue" evidence="13">
    <location>
        <position position="1"/>
    </location>
</feature>
<proteinExistence type="inferred from homology"/>
<evidence type="ECO:0000256" key="8">
    <source>
        <dbReference type="ARBA" id="ARBA00023125"/>
    </source>
</evidence>
<feature type="non-terminal residue" evidence="13">
    <location>
        <position position="52"/>
    </location>
</feature>
<dbReference type="GO" id="GO:0001817">
    <property type="term" value="P:regulation of cytokine production"/>
    <property type="evidence" value="ECO:0007669"/>
    <property type="project" value="TreeGrafter"/>
</dbReference>
<dbReference type="Pfam" id="PF00096">
    <property type="entry name" value="zf-C2H2"/>
    <property type="match status" value="1"/>
</dbReference>
<dbReference type="GO" id="GO:0008270">
    <property type="term" value="F:zinc ion binding"/>
    <property type="evidence" value="ECO:0007669"/>
    <property type="project" value="UniProtKB-KW"/>
</dbReference>
<evidence type="ECO:0000256" key="2">
    <source>
        <dbReference type="ARBA" id="ARBA00006991"/>
    </source>
</evidence>
<dbReference type="PANTHER" id="PTHR24399">
    <property type="entry name" value="ZINC FINGER AND BTB DOMAIN-CONTAINING"/>
    <property type="match status" value="1"/>
</dbReference>
<evidence type="ECO:0000256" key="1">
    <source>
        <dbReference type="ARBA" id="ARBA00004123"/>
    </source>
</evidence>
<dbReference type="GO" id="GO:0002682">
    <property type="term" value="P:regulation of immune system process"/>
    <property type="evidence" value="ECO:0007669"/>
    <property type="project" value="TreeGrafter"/>
</dbReference>
<gene>
    <name evidence="13" type="primary">Znf397_6</name>
    <name evidence="13" type="ORF">EMBFUC_R12842</name>
</gene>
<dbReference type="EMBL" id="VYZJ01007501">
    <property type="protein sequence ID" value="NWR26356.1"/>
    <property type="molecule type" value="Genomic_DNA"/>
</dbReference>
<evidence type="ECO:0000256" key="5">
    <source>
        <dbReference type="ARBA" id="ARBA00022771"/>
    </source>
</evidence>
<keyword evidence="5 11" id="KW-0863">Zinc-finger</keyword>
<organism evidence="13 14">
    <name type="scientific">Emberiza fucata</name>
    <dbReference type="NCBI Taxonomy" id="337179"/>
    <lineage>
        <taxon>Eukaryota</taxon>
        <taxon>Metazoa</taxon>
        <taxon>Chordata</taxon>
        <taxon>Craniata</taxon>
        <taxon>Vertebrata</taxon>
        <taxon>Euteleostomi</taxon>
        <taxon>Archelosauria</taxon>
        <taxon>Archosauria</taxon>
        <taxon>Dinosauria</taxon>
        <taxon>Saurischia</taxon>
        <taxon>Theropoda</taxon>
        <taxon>Coelurosauria</taxon>
        <taxon>Aves</taxon>
        <taxon>Neognathae</taxon>
        <taxon>Neoaves</taxon>
        <taxon>Telluraves</taxon>
        <taxon>Australaves</taxon>
        <taxon>Passeriformes</taxon>
        <taxon>Passeroidea</taxon>
        <taxon>Fringillidae</taxon>
        <taxon>Emberizinae</taxon>
        <taxon>Emberizini</taxon>
        <taxon>Emberiza</taxon>
    </lineage>
</organism>
<evidence type="ECO:0000256" key="6">
    <source>
        <dbReference type="ARBA" id="ARBA00022833"/>
    </source>
</evidence>
<protein>
    <submittedName>
        <fullName evidence="13">ZN397 protein</fullName>
    </submittedName>
</protein>
<dbReference type="PANTHER" id="PTHR24399:SF54">
    <property type="entry name" value="GASTRULA ZINC FINGER PROTEIN XLCGF26.1-LIKE-RELATED"/>
    <property type="match status" value="1"/>
</dbReference>